<dbReference type="KEGG" id="gfm:Enr17x_53670"/>
<dbReference type="EMBL" id="CP037452">
    <property type="protein sequence ID" value="QDV53293.1"/>
    <property type="molecule type" value="Genomic_DNA"/>
</dbReference>
<sequence length="139" mass="16375">MEDQATDCVTFCANFPDDSEWNKEGDLITPGGRAIASVLVECLIKQGLNVEPEKQHSYYAWLITVRSEKIRMELYLYDLQPWVLICEIKRKWFRKNALEDLHQQVITKLREVLHTDKRFSKVRWATKEELAAEGILKEY</sequence>
<proteinExistence type="predicted"/>
<accession>A0A518IJM3</accession>
<dbReference type="Proteomes" id="UP000318313">
    <property type="component" value="Chromosome"/>
</dbReference>
<name>A0A518IJM3_9PLAN</name>
<evidence type="ECO:0000313" key="2">
    <source>
        <dbReference type="Proteomes" id="UP000318313"/>
    </source>
</evidence>
<gene>
    <name evidence="1" type="ORF">Enr17x_53670</name>
</gene>
<reference evidence="1 2" key="1">
    <citation type="submission" date="2019-03" db="EMBL/GenBank/DDBJ databases">
        <title>Deep-cultivation of Planctomycetes and their phenomic and genomic characterization uncovers novel biology.</title>
        <authorList>
            <person name="Wiegand S."/>
            <person name="Jogler M."/>
            <person name="Boedeker C."/>
            <person name="Pinto D."/>
            <person name="Vollmers J."/>
            <person name="Rivas-Marin E."/>
            <person name="Kohn T."/>
            <person name="Peeters S.H."/>
            <person name="Heuer A."/>
            <person name="Rast P."/>
            <person name="Oberbeckmann S."/>
            <person name="Bunk B."/>
            <person name="Jeske O."/>
            <person name="Meyerdierks A."/>
            <person name="Storesund J.E."/>
            <person name="Kallscheuer N."/>
            <person name="Luecker S."/>
            <person name="Lage O.M."/>
            <person name="Pohl T."/>
            <person name="Merkel B.J."/>
            <person name="Hornburger P."/>
            <person name="Mueller R.-W."/>
            <person name="Bruemmer F."/>
            <person name="Labrenz M."/>
            <person name="Spormann A.M."/>
            <person name="Op den Camp H."/>
            <person name="Overmann J."/>
            <person name="Amann R."/>
            <person name="Jetten M.S.M."/>
            <person name="Mascher T."/>
            <person name="Medema M.H."/>
            <person name="Devos D.P."/>
            <person name="Kaster A.-K."/>
            <person name="Ovreas L."/>
            <person name="Rohde M."/>
            <person name="Galperin M.Y."/>
            <person name="Jogler C."/>
        </authorList>
    </citation>
    <scope>NUCLEOTIDE SEQUENCE [LARGE SCALE GENOMIC DNA]</scope>
    <source>
        <strain evidence="1 2">Enr17</strain>
    </source>
</reference>
<dbReference type="OrthoDB" id="9913657at2"/>
<protein>
    <submittedName>
        <fullName evidence="1">Uncharacterized protein</fullName>
    </submittedName>
</protein>
<evidence type="ECO:0000313" key="1">
    <source>
        <dbReference type="EMBL" id="QDV53293.1"/>
    </source>
</evidence>
<dbReference type="AlphaFoldDB" id="A0A518IJM3"/>
<organism evidence="1 2">
    <name type="scientific">Gimesia fumaroli</name>
    <dbReference type="NCBI Taxonomy" id="2527976"/>
    <lineage>
        <taxon>Bacteria</taxon>
        <taxon>Pseudomonadati</taxon>
        <taxon>Planctomycetota</taxon>
        <taxon>Planctomycetia</taxon>
        <taxon>Planctomycetales</taxon>
        <taxon>Planctomycetaceae</taxon>
        <taxon>Gimesia</taxon>
    </lineage>
</organism>
<dbReference type="RefSeq" id="WP_145312710.1">
    <property type="nucleotide sequence ID" value="NZ_CP037452.1"/>
</dbReference>
<keyword evidence="2" id="KW-1185">Reference proteome</keyword>